<evidence type="ECO:0000256" key="2">
    <source>
        <dbReference type="ARBA" id="ARBA00023052"/>
    </source>
</evidence>
<dbReference type="Pfam" id="PF00205">
    <property type="entry name" value="TPP_enzyme_M"/>
    <property type="match status" value="1"/>
</dbReference>
<evidence type="ECO:0000259" key="4">
    <source>
        <dbReference type="Pfam" id="PF00205"/>
    </source>
</evidence>
<dbReference type="Gene3D" id="3.40.50.1220">
    <property type="entry name" value="TPP-binding domain"/>
    <property type="match status" value="1"/>
</dbReference>
<dbReference type="RefSeq" id="WP_211861821.1">
    <property type="nucleotide sequence ID" value="NZ_JAAEDM010000019.1"/>
</dbReference>
<reference evidence="7" key="1">
    <citation type="submission" date="2020-01" db="EMBL/GenBank/DDBJ databases">
        <authorList>
            <person name="Rat A."/>
        </authorList>
    </citation>
    <scope>NUCLEOTIDE SEQUENCE</scope>
    <source>
        <strain evidence="7">LMG 31231</strain>
    </source>
</reference>
<dbReference type="InterPro" id="IPR029035">
    <property type="entry name" value="DHS-like_NAD/FAD-binding_dom"/>
</dbReference>
<feature type="domain" description="Thiamine pyrophosphate enzyme N-terminal TPP-binding" evidence="6">
    <location>
        <begin position="4"/>
        <end position="115"/>
    </location>
</feature>
<dbReference type="Proteomes" id="UP001138751">
    <property type="component" value="Unassembled WGS sequence"/>
</dbReference>
<dbReference type="InterPro" id="IPR045229">
    <property type="entry name" value="TPP_enz"/>
</dbReference>
<evidence type="ECO:0000313" key="7">
    <source>
        <dbReference type="EMBL" id="MBR0671447.1"/>
    </source>
</evidence>
<protein>
    <submittedName>
        <fullName evidence="7">Acetolactate synthase</fullName>
    </submittedName>
</protein>
<dbReference type="Pfam" id="PF02775">
    <property type="entry name" value="TPP_enzyme_C"/>
    <property type="match status" value="1"/>
</dbReference>
<dbReference type="GO" id="GO:0009099">
    <property type="term" value="P:L-valine biosynthetic process"/>
    <property type="evidence" value="ECO:0007669"/>
    <property type="project" value="TreeGrafter"/>
</dbReference>
<feature type="domain" description="Thiamine pyrophosphate enzyme TPP-binding" evidence="5">
    <location>
        <begin position="390"/>
        <end position="539"/>
    </location>
</feature>
<accession>A0A9X9WWB8</accession>
<dbReference type="SUPFAM" id="SSF52518">
    <property type="entry name" value="Thiamin diphosphate-binding fold (THDP-binding)"/>
    <property type="match status" value="2"/>
</dbReference>
<dbReference type="AlphaFoldDB" id="A0A9X9WWB8"/>
<dbReference type="CDD" id="cd00568">
    <property type="entry name" value="TPP_enzymes"/>
    <property type="match status" value="1"/>
</dbReference>
<comment type="similarity">
    <text evidence="1 3">Belongs to the TPP enzyme family.</text>
</comment>
<reference evidence="7" key="2">
    <citation type="journal article" date="2021" name="Syst. Appl. Microbiol.">
        <title>Roseomonas hellenica sp. nov., isolated from roots of wild-growing Alkanna tinctoria.</title>
        <authorList>
            <person name="Rat A."/>
            <person name="Naranjo H.D."/>
            <person name="Lebbe L."/>
            <person name="Cnockaert M."/>
            <person name="Krigas N."/>
            <person name="Grigoriadou K."/>
            <person name="Maloupa E."/>
            <person name="Willems A."/>
        </authorList>
    </citation>
    <scope>NUCLEOTIDE SEQUENCE</scope>
    <source>
        <strain evidence="7">LMG 31231</strain>
    </source>
</reference>
<dbReference type="SUPFAM" id="SSF52467">
    <property type="entry name" value="DHS-like NAD/FAD-binding domain"/>
    <property type="match status" value="1"/>
</dbReference>
<dbReference type="InterPro" id="IPR012000">
    <property type="entry name" value="Thiamin_PyroP_enz_cen_dom"/>
</dbReference>
<dbReference type="NCBIfam" id="NF006052">
    <property type="entry name" value="PRK08199.1"/>
    <property type="match status" value="1"/>
</dbReference>
<dbReference type="Gene3D" id="3.40.50.970">
    <property type="match status" value="2"/>
</dbReference>
<evidence type="ECO:0000259" key="6">
    <source>
        <dbReference type="Pfam" id="PF02776"/>
    </source>
</evidence>
<comment type="caution">
    <text evidence="7">The sequence shown here is derived from an EMBL/GenBank/DDBJ whole genome shotgun (WGS) entry which is preliminary data.</text>
</comment>
<organism evidence="7 8">
    <name type="scientific">Neoroseomonas soli</name>
    <dbReference type="NCBI Taxonomy" id="1081025"/>
    <lineage>
        <taxon>Bacteria</taxon>
        <taxon>Pseudomonadati</taxon>
        <taxon>Pseudomonadota</taxon>
        <taxon>Alphaproteobacteria</taxon>
        <taxon>Acetobacterales</taxon>
        <taxon>Acetobacteraceae</taxon>
        <taxon>Neoroseomonas</taxon>
    </lineage>
</organism>
<evidence type="ECO:0000259" key="5">
    <source>
        <dbReference type="Pfam" id="PF02775"/>
    </source>
</evidence>
<evidence type="ECO:0000256" key="1">
    <source>
        <dbReference type="ARBA" id="ARBA00007812"/>
    </source>
</evidence>
<evidence type="ECO:0000256" key="3">
    <source>
        <dbReference type="RuleBase" id="RU362132"/>
    </source>
</evidence>
<dbReference type="EMBL" id="JAAEDM010000019">
    <property type="protein sequence ID" value="MBR0671447.1"/>
    <property type="molecule type" value="Genomic_DNA"/>
</dbReference>
<feature type="domain" description="Thiamine pyrophosphate enzyme central" evidence="4">
    <location>
        <begin position="190"/>
        <end position="330"/>
    </location>
</feature>
<dbReference type="InterPro" id="IPR012001">
    <property type="entry name" value="Thiamin_PyroP_enz_TPP-bd_dom"/>
</dbReference>
<dbReference type="InterPro" id="IPR011766">
    <property type="entry name" value="TPP_enzyme_TPP-bd"/>
</dbReference>
<keyword evidence="2 3" id="KW-0786">Thiamine pyrophosphate</keyword>
<name>A0A9X9WWB8_9PROT</name>
<dbReference type="GO" id="GO:0050660">
    <property type="term" value="F:flavin adenine dinucleotide binding"/>
    <property type="evidence" value="ECO:0007669"/>
    <property type="project" value="TreeGrafter"/>
</dbReference>
<sequence length="558" mass="60145">MTRTVGRILAESLAAHDVDLIYCVPGESYLGLTDALTEFPQIRLVVCRHEGGAGFMAAADGRMRDGRAGVALVSRGPGVTNAMIALHTAYHDATPLVILIGHVERKDVGRLALQEQNYSRLLSDVTKGVFEVIQPIQASEVIARAFHLAQSGTPGPVAVILPEDIFDEPAEGPVVAPRTLPKPGPRMEDLDRLAEMLANAERPLVLVGGAMAAGGEAALADLNRLAEAWTLPISPTHRRPHLFDAHHPNYGGYMGIRVPKPLIEEMKKADLMVCLGERLSDSISQSYTFPAAPDPQLPLVQVWPDANEIGRVWRVDLPIAADPHAVIRGLLACNAPEASEARKRWVKGLNTIHRGLLAPEWDRMEDGVNFAAVCAAMSRHIPEDAAVTSDAGNFSSFLHRYFPFRQTHMFLASNVGAMGSAVPMAVAAALRRPGKRAVAFVGDGGILMTGNEIATAMREGVAPVVILSDNSGYGTIGMHHEGRYPGRPYDQATRLVNPDFIAWAKSFGAAAFSIRTEEEVEKVLAEAFAVTDRPVVVHVKSSAVQASAWKKRTMPLPA</sequence>
<dbReference type="GO" id="GO:0000287">
    <property type="term" value="F:magnesium ion binding"/>
    <property type="evidence" value="ECO:0007669"/>
    <property type="project" value="InterPro"/>
</dbReference>
<keyword evidence="8" id="KW-1185">Reference proteome</keyword>
<dbReference type="Pfam" id="PF02776">
    <property type="entry name" value="TPP_enzyme_N"/>
    <property type="match status" value="1"/>
</dbReference>
<proteinExistence type="inferred from homology"/>
<dbReference type="GO" id="GO:0003984">
    <property type="term" value="F:acetolactate synthase activity"/>
    <property type="evidence" value="ECO:0007669"/>
    <property type="project" value="TreeGrafter"/>
</dbReference>
<evidence type="ECO:0000313" key="8">
    <source>
        <dbReference type="Proteomes" id="UP001138751"/>
    </source>
</evidence>
<dbReference type="GO" id="GO:0005948">
    <property type="term" value="C:acetolactate synthase complex"/>
    <property type="evidence" value="ECO:0007669"/>
    <property type="project" value="TreeGrafter"/>
</dbReference>
<dbReference type="InterPro" id="IPR000399">
    <property type="entry name" value="TPP-bd_CS"/>
</dbReference>
<dbReference type="PANTHER" id="PTHR18968:SF120">
    <property type="entry name" value="ACETOLACTATE SYNTHASE LARGE SUBUNIT"/>
    <property type="match status" value="1"/>
</dbReference>
<dbReference type="PANTHER" id="PTHR18968">
    <property type="entry name" value="THIAMINE PYROPHOSPHATE ENZYMES"/>
    <property type="match status" value="1"/>
</dbReference>
<dbReference type="PROSITE" id="PS00187">
    <property type="entry name" value="TPP_ENZYMES"/>
    <property type="match status" value="1"/>
</dbReference>
<dbReference type="InterPro" id="IPR029061">
    <property type="entry name" value="THDP-binding"/>
</dbReference>
<dbReference type="GO" id="GO:0009097">
    <property type="term" value="P:isoleucine biosynthetic process"/>
    <property type="evidence" value="ECO:0007669"/>
    <property type="project" value="TreeGrafter"/>
</dbReference>
<dbReference type="CDD" id="cd07035">
    <property type="entry name" value="TPP_PYR_POX_like"/>
    <property type="match status" value="1"/>
</dbReference>
<gene>
    <name evidence="7" type="ORF">GXW76_09710</name>
</gene>
<dbReference type="GO" id="GO:0030976">
    <property type="term" value="F:thiamine pyrophosphate binding"/>
    <property type="evidence" value="ECO:0007669"/>
    <property type="project" value="InterPro"/>
</dbReference>